<gene>
    <name evidence="2" type="ORF">Purlil1_7369</name>
</gene>
<sequence>MADQRRSAPSSPQEPFRFMDLPKALRLEIWRIFCPPITDDGRVILYFVVGLFVPGAKISVQKTRLLRETTETTRTLLALHRETRRLVSRALPDVLIFGARTDVNMKRLARFRERIGLHVPLEQQACRANIKGMVRFRKERDAVHFIHDYNGLPDPRMYGLHRSFVESVTIVTINDITADCRAILFLARFKNLKRVIYYQNMSDRFTRITTSFNWEWFATKACVQELYFEDDGEMTVRCFSKPRVWPSVKDIGIAVSKEARQLVQLASTRGWEVVPIATFHGDKAVGEIHRLLLEQYSVRAAQKEGKNDVEGEEEDESEEDESEEEEEEGKSEDEEDEEDGSEEEAGWETCSSFDPNEG</sequence>
<feature type="region of interest" description="Disordered" evidence="1">
    <location>
        <begin position="302"/>
        <end position="358"/>
    </location>
</feature>
<keyword evidence="3" id="KW-1185">Reference proteome</keyword>
<accession>A0ABR0BWC4</accession>
<evidence type="ECO:0000256" key="1">
    <source>
        <dbReference type="SAM" id="MobiDB-lite"/>
    </source>
</evidence>
<comment type="caution">
    <text evidence="2">The sequence shown here is derived from an EMBL/GenBank/DDBJ whole genome shotgun (WGS) entry which is preliminary data.</text>
</comment>
<feature type="compositionally biased region" description="Acidic residues" evidence="1">
    <location>
        <begin position="310"/>
        <end position="346"/>
    </location>
</feature>
<dbReference type="Proteomes" id="UP001287286">
    <property type="component" value="Unassembled WGS sequence"/>
</dbReference>
<protein>
    <submittedName>
        <fullName evidence="2">Uncharacterized protein</fullName>
    </submittedName>
</protein>
<proteinExistence type="predicted"/>
<name>A0ABR0BWC4_PURLI</name>
<reference evidence="2 3" key="1">
    <citation type="journal article" date="2024" name="Microbiol. Resour. Announc.">
        <title>Genome annotations for the ascomycete fungi Trichoderma harzianum, Trichoderma aggressivum, and Purpureocillium lilacinum.</title>
        <authorList>
            <person name="Beijen E.P.W."/>
            <person name="Ohm R.A."/>
        </authorList>
    </citation>
    <scope>NUCLEOTIDE SEQUENCE [LARGE SCALE GENOMIC DNA]</scope>
    <source>
        <strain evidence="2 3">CBS 150709</strain>
    </source>
</reference>
<evidence type="ECO:0000313" key="2">
    <source>
        <dbReference type="EMBL" id="KAK4088176.1"/>
    </source>
</evidence>
<organism evidence="2 3">
    <name type="scientific">Purpureocillium lilacinum</name>
    <name type="common">Paecilomyces lilacinus</name>
    <dbReference type="NCBI Taxonomy" id="33203"/>
    <lineage>
        <taxon>Eukaryota</taxon>
        <taxon>Fungi</taxon>
        <taxon>Dikarya</taxon>
        <taxon>Ascomycota</taxon>
        <taxon>Pezizomycotina</taxon>
        <taxon>Sordariomycetes</taxon>
        <taxon>Hypocreomycetidae</taxon>
        <taxon>Hypocreales</taxon>
        <taxon>Ophiocordycipitaceae</taxon>
        <taxon>Purpureocillium</taxon>
    </lineage>
</organism>
<feature type="compositionally biased region" description="Polar residues" evidence="1">
    <location>
        <begin position="349"/>
        <end position="358"/>
    </location>
</feature>
<evidence type="ECO:0000313" key="3">
    <source>
        <dbReference type="Proteomes" id="UP001287286"/>
    </source>
</evidence>
<dbReference type="EMBL" id="JAWRVI010000026">
    <property type="protein sequence ID" value="KAK4088176.1"/>
    <property type="molecule type" value="Genomic_DNA"/>
</dbReference>